<proteinExistence type="predicted"/>
<evidence type="ECO:0000313" key="1">
    <source>
        <dbReference type="EMBL" id="KAK9238058.1"/>
    </source>
</evidence>
<evidence type="ECO:0000313" key="2">
    <source>
        <dbReference type="Proteomes" id="UP001433508"/>
    </source>
</evidence>
<accession>A0ACC3T2C4</accession>
<gene>
    <name evidence="1" type="ORF">V1525DRAFT_402318</name>
</gene>
<sequence length="229" mass="23867">MTTAIVGATGLVGSNFLALSRTAELPGISTVVAITRRPVKNDLLATSGGGKNKVSNIVTADIAGAIPQTTKILFSGLGTTRAAAGGFDKQYKIDHDLNLEIAKAAKTAGVSTYVLVSSKGASVDSNFGYTRMKGELDRDVAAIGFERTIILRPAMILGKREKSHGALESSAQGLGSVLTGVPFVGKWICVDAQDIAKAALNAIQKGGSGVEIYENEEIRKLAQEYNAQA</sequence>
<reference evidence="2" key="1">
    <citation type="journal article" date="2024" name="Front. Bioeng. Biotechnol.">
        <title>Genome-scale model development and genomic sequencing of the oleaginous clade Lipomyces.</title>
        <authorList>
            <person name="Czajka J.J."/>
            <person name="Han Y."/>
            <person name="Kim J."/>
            <person name="Mondo S.J."/>
            <person name="Hofstad B.A."/>
            <person name="Robles A."/>
            <person name="Haridas S."/>
            <person name="Riley R."/>
            <person name="LaButti K."/>
            <person name="Pangilinan J."/>
            <person name="Andreopoulos W."/>
            <person name="Lipzen A."/>
            <person name="Yan J."/>
            <person name="Wang M."/>
            <person name="Ng V."/>
            <person name="Grigoriev I.V."/>
            <person name="Spatafora J.W."/>
            <person name="Magnuson J.K."/>
            <person name="Baker S.E."/>
            <person name="Pomraning K.R."/>
        </authorList>
    </citation>
    <scope>NUCLEOTIDE SEQUENCE [LARGE SCALE GENOMIC DNA]</scope>
    <source>
        <strain evidence="2">CBS 7786</strain>
    </source>
</reference>
<name>A0ACC3T2C4_LIPKO</name>
<protein>
    <submittedName>
        <fullName evidence="1">Uncharacterized protein</fullName>
    </submittedName>
</protein>
<organism evidence="1 2">
    <name type="scientific">Lipomyces kononenkoae</name>
    <name type="common">Yeast</name>
    <dbReference type="NCBI Taxonomy" id="34357"/>
    <lineage>
        <taxon>Eukaryota</taxon>
        <taxon>Fungi</taxon>
        <taxon>Dikarya</taxon>
        <taxon>Ascomycota</taxon>
        <taxon>Saccharomycotina</taxon>
        <taxon>Lipomycetes</taxon>
        <taxon>Lipomycetales</taxon>
        <taxon>Lipomycetaceae</taxon>
        <taxon>Lipomyces</taxon>
    </lineage>
</organism>
<dbReference type="Proteomes" id="UP001433508">
    <property type="component" value="Unassembled WGS sequence"/>
</dbReference>
<comment type="caution">
    <text evidence="1">The sequence shown here is derived from an EMBL/GenBank/DDBJ whole genome shotgun (WGS) entry which is preliminary data.</text>
</comment>
<dbReference type="EMBL" id="MU971361">
    <property type="protein sequence ID" value="KAK9238058.1"/>
    <property type="molecule type" value="Genomic_DNA"/>
</dbReference>
<keyword evidence="2" id="KW-1185">Reference proteome</keyword>